<name>A0A2N3NID3_9PEZI</name>
<comment type="caution">
    <text evidence="2">The sequence shown here is derived from an EMBL/GenBank/DDBJ whole genome shotgun (WGS) entry which is preliminary data.</text>
</comment>
<keyword evidence="3" id="KW-1185">Reference proteome</keyword>
<dbReference type="AlphaFoldDB" id="A0A2N3NID3"/>
<feature type="compositionally biased region" description="Polar residues" evidence="1">
    <location>
        <begin position="151"/>
        <end position="165"/>
    </location>
</feature>
<evidence type="ECO:0000313" key="2">
    <source>
        <dbReference type="EMBL" id="PKS12193.1"/>
    </source>
</evidence>
<proteinExistence type="predicted"/>
<gene>
    <name evidence="2" type="ORF">jhhlp_001492</name>
</gene>
<dbReference type="InParanoid" id="A0A2N3NID3"/>
<accession>A0A2N3NID3</accession>
<dbReference type="OrthoDB" id="5359669at2759"/>
<reference evidence="2 3" key="1">
    <citation type="journal article" date="2017" name="G3 (Bethesda)">
        <title>First Draft Genome Sequence of the Pathogenic Fungus Lomentospora prolificans (Formerly Scedosporium prolificans).</title>
        <authorList>
            <person name="Luo R."/>
            <person name="Zimin A."/>
            <person name="Workman R."/>
            <person name="Fan Y."/>
            <person name="Pertea G."/>
            <person name="Grossman N."/>
            <person name="Wear M.P."/>
            <person name="Jia B."/>
            <person name="Miller H."/>
            <person name="Casadevall A."/>
            <person name="Timp W."/>
            <person name="Zhang S.X."/>
            <person name="Salzberg S.L."/>
        </authorList>
    </citation>
    <scope>NUCLEOTIDE SEQUENCE [LARGE SCALE GENOMIC DNA]</scope>
    <source>
        <strain evidence="2 3">JHH-5317</strain>
    </source>
</reference>
<protein>
    <submittedName>
        <fullName evidence="2">Uncharacterized protein</fullName>
    </submittedName>
</protein>
<dbReference type="Proteomes" id="UP000233524">
    <property type="component" value="Unassembled WGS sequence"/>
</dbReference>
<evidence type="ECO:0000256" key="1">
    <source>
        <dbReference type="SAM" id="MobiDB-lite"/>
    </source>
</evidence>
<feature type="region of interest" description="Disordered" evidence="1">
    <location>
        <begin position="120"/>
        <end position="169"/>
    </location>
</feature>
<feature type="compositionally biased region" description="Polar residues" evidence="1">
    <location>
        <begin position="120"/>
        <end position="132"/>
    </location>
</feature>
<dbReference type="EMBL" id="NLAX01000004">
    <property type="protein sequence ID" value="PKS12193.1"/>
    <property type="molecule type" value="Genomic_DNA"/>
</dbReference>
<sequence length="300" mass="32825">MVYFGSSFADGPVLAIAPQTAHQALTLGKSTFQTRPNAFAARRFANMTPSRPSGAGRKRSRDEAEPNLSDDLPEPTPAPSSNNDWLSGNDMVMMETAVTQPAMSSAAEALHNAEVKTALQMQQEQQVSGRSYKTQRRENVSAAATPAEEFNSPSTALTTPTSENPNHPIVDDFTLHLGIGWRRISNDEHIQAAARGWAKFIENHYPISNVVIQLESKGLQSYLIEAAEGYFLFDENLRQGRLVSTTGEGTLQNLKSNPPVFEGPETMMAASQPIVPVYVQQINNMRSLPFGNADLEMEVC</sequence>
<evidence type="ECO:0000313" key="3">
    <source>
        <dbReference type="Proteomes" id="UP000233524"/>
    </source>
</evidence>
<dbReference type="VEuPathDB" id="FungiDB:jhhlp_001492"/>
<organism evidence="2 3">
    <name type="scientific">Lomentospora prolificans</name>
    <dbReference type="NCBI Taxonomy" id="41688"/>
    <lineage>
        <taxon>Eukaryota</taxon>
        <taxon>Fungi</taxon>
        <taxon>Dikarya</taxon>
        <taxon>Ascomycota</taxon>
        <taxon>Pezizomycotina</taxon>
        <taxon>Sordariomycetes</taxon>
        <taxon>Hypocreomycetidae</taxon>
        <taxon>Microascales</taxon>
        <taxon>Microascaceae</taxon>
        <taxon>Lomentospora</taxon>
    </lineage>
</organism>
<feature type="region of interest" description="Disordered" evidence="1">
    <location>
        <begin position="42"/>
        <end position="88"/>
    </location>
</feature>